<protein>
    <recommendedName>
        <fullName evidence="3">Reverse transcriptase domain-containing protein</fullName>
    </recommendedName>
</protein>
<dbReference type="Proteomes" id="UP000015102">
    <property type="component" value="Unassembled WGS sequence"/>
</dbReference>
<evidence type="ECO:0008006" key="3">
    <source>
        <dbReference type="Google" id="ProtNLM"/>
    </source>
</evidence>
<organism evidence="1 2">
    <name type="scientific">Megaselia scalaris</name>
    <name type="common">Humpbacked fly</name>
    <name type="synonym">Phora scalaris</name>
    <dbReference type="NCBI Taxonomy" id="36166"/>
    <lineage>
        <taxon>Eukaryota</taxon>
        <taxon>Metazoa</taxon>
        <taxon>Ecdysozoa</taxon>
        <taxon>Arthropoda</taxon>
        <taxon>Hexapoda</taxon>
        <taxon>Insecta</taxon>
        <taxon>Pterygota</taxon>
        <taxon>Neoptera</taxon>
        <taxon>Endopterygota</taxon>
        <taxon>Diptera</taxon>
        <taxon>Brachycera</taxon>
        <taxon>Muscomorpha</taxon>
        <taxon>Platypezoidea</taxon>
        <taxon>Phoridae</taxon>
        <taxon>Megaseliini</taxon>
        <taxon>Megaselia</taxon>
    </lineage>
</organism>
<accession>T1GQU8</accession>
<dbReference type="HOGENOM" id="CLU_2349062_0_0_1"/>
<dbReference type="EMBL" id="CAQQ02128843">
    <property type="status" value="NOT_ANNOTATED_CDS"/>
    <property type="molecule type" value="Genomic_DNA"/>
</dbReference>
<sequence>MIFIAINEVVNGIGMHRQGHQVFNSPTSNMINEKKPSQVLGYGDDIDVTGKTKLDVERIFLEIQKVASFYGLLVNGDKTKYMLSSRREREEVATIKA</sequence>
<dbReference type="EMBL" id="CAQQ02128844">
    <property type="status" value="NOT_ANNOTATED_CDS"/>
    <property type="molecule type" value="Genomic_DNA"/>
</dbReference>
<dbReference type="EnsemblMetazoa" id="MESCA006013-RA">
    <property type="protein sequence ID" value="MESCA006013-PA"/>
    <property type="gene ID" value="MESCA006013"/>
</dbReference>
<name>T1GQU8_MEGSC</name>
<proteinExistence type="predicted"/>
<reference evidence="2" key="1">
    <citation type="submission" date="2013-02" db="EMBL/GenBank/DDBJ databases">
        <authorList>
            <person name="Hughes D."/>
        </authorList>
    </citation>
    <scope>NUCLEOTIDE SEQUENCE</scope>
    <source>
        <strain>Durham</strain>
        <strain evidence="2">NC isolate 2 -- Noor lab</strain>
    </source>
</reference>
<keyword evidence="2" id="KW-1185">Reference proteome</keyword>
<reference evidence="1" key="2">
    <citation type="submission" date="2015-06" db="UniProtKB">
        <authorList>
            <consortium name="EnsemblMetazoa"/>
        </authorList>
    </citation>
    <scope>IDENTIFICATION</scope>
</reference>
<evidence type="ECO:0000313" key="2">
    <source>
        <dbReference type="Proteomes" id="UP000015102"/>
    </source>
</evidence>
<dbReference type="AlphaFoldDB" id="T1GQU8"/>
<evidence type="ECO:0000313" key="1">
    <source>
        <dbReference type="EnsemblMetazoa" id="MESCA006013-PA"/>
    </source>
</evidence>